<evidence type="ECO:0000313" key="2">
    <source>
        <dbReference type="Proteomes" id="UP000887159"/>
    </source>
</evidence>
<gene>
    <name evidence="1" type="ORF">TNCV_4799601</name>
</gene>
<proteinExistence type="predicted"/>
<dbReference type="Proteomes" id="UP000887159">
    <property type="component" value="Unassembled WGS sequence"/>
</dbReference>
<reference evidence="1" key="1">
    <citation type="submission" date="2020-08" db="EMBL/GenBank/DDBJ databases">
        <title>Multicomponent nature underlies the extraordinary mechanical properties of spider dragline silk.</title>
        <authorList>
            <person name="Kono N."/>
            <person name="Nakamura H."/>
            <person name="Mori M."/>
            <person name="Yoshida Y."/>
            <person name="Ohtoshi R."/>
            <person name="Malay A.D."/>
            <person name="Moran D.A.P."/>
            <person name="Tomita M."/>
            <person name="Numata K."/>
            <person name="Arakawa K."/>
        </authorList>
    </citation>
    <scope>NUCLEOTIDE SEQUENCE</scope>
</reference>
<sequence length="181" mass="20519">MSSDDANLYRDFILPRAPKLNERKLVSGIDISKKAGKMSKTTNALIVRRLLAPQKTLKRFLRLCDKKLATEFNVGKASAGDINEWMEEDGGTAEFLTDDDIAEAVTQEPMEEEGSDDETQCDKKEVVPHADGAAALALRYLEQQPDTTPADVLFMRRWRNYASSKRLSSLRQKKILYIFYI</sequence>
<evidence type="ECO:0000313" key="1">
    <source>
        <dbReference type="EMBL" id="GFX94683.1"/>
    </source>
</evidence>
<protein>
    <submittedName>
        <fullName evidence="1">Uncharacterized protein</fullName>
    </submittedName>
</protein>
<organism evidence="1 2">
    <name type="scientific">Trichonephila clavipes</name>
    <name type="common">Golden silk orbweaver</name>
    <name type="synonym">Nephila clavipes</name>
    <dbReference type="NCBI Taxonomy" id="2585209"/>
    <lineage>
        <taxon>Eukaryota</taxon>
        <taxon>Metazoa</taxon>
        <taxon>Ecdysozoa</taxon>
        <taxon>Arthropoda</taxon>
        <taxon>Chelicerata</taxon>
        <taxon>Arachnida</taxon>
        <taxon>Araneae</taxon>
        <taxon>Araneomorphae</taxon>
        <taxon>Entelegynae</taxon>
        <taxon>Araneoidea</taxon>
        <taxon>Nephilidae</taxon>
        <taxon>Trichonephila</taxon>
    </lineage>
</organism>
<keyword evidence="2" id="KW-1185">Reference proteome</keyword>
<name>A0A8X6V4Y9_TRICX</name>
<dbReference type="EMBL" id="BMAU01021179">
    <property type="protein sequence ID" value="GFX94683.1"/>
    <property type="molecule type" value="Genomic_DNA"/>
</dbReference>
<accession>A0A8X6V4Y9</accession>
<comment type="caution">
    <text evidence="1">The sequence shown here is derived from an EMBL/GenBank/DDBJ whole genome shotgun (WGS) entry which is preliminary data.</text>
</comment>
<dbReference type="AlphaFoldDB" id="A0A8X6V4Y9"/>